<sequence>MRKGWIEPDPAKWVQGAATQPLRTHDRPILIALISVIRVGRSESAYPYIDIDIMLALISAATQSCHTLDRPILMHL</sequence>
<dbReference type="AlphaFoldDB" id="A0A3P7LN97"/>
<organism evidence="1 2">
    <name type="scientific">Strongylus vulgaris</name>
    <name type="common">Blood worm</name>
    <dbReference type="NCBI Taxonomy" id="40348"/>
    <lineage>
        <taxon>Eukaryota</taxon>
        <taxon>Metazoa</taxon>
        <taxon>Ecdysozoa</taxon>
        <taxon>Nematoda</taxon>
        <taxon>Chromadorea</taxon>
        <taxon>Rhabditida</taxon>
        <taxon>Rhabditina</taxon>
        <taxon>Rhabditomorpha</taxon>
        <taxon>Strongyloidea</taxon>
        <taxon>Strongylidae</taxon>
        <taxon>Strongylus</taxon>
    </lineage>
</organism>
<accession>A0A3P7LN97</accession>
<gene>
    <name evidence="1" type="ORF">SVUK_LOCUS15676</name>
</gene>
<proteinExistence type="predicted"/>
<keyword evidence="2" id="KW-1185">Reference proteome</keyword>
<evidence type="ECO:0000313" key="2">
    <source>
        <dbReference type="Proteomes" id="UP000270094"/>
    </source>
</evidence>
<reference evidence="1 2" key="1">
    <citation type="submission" date="2018-11" db="EMBL/GenBank/DDBJ databases">
        <authorList>
            <consortium name="Pathogen Informatics"/>
        </authorList>
    </citation>
    <scope>NUCLEOTIDE SEQUENCE [LARGE SCALE GENOMIC DNA]</scope>
</reference>
<dbReference type="Proteomes" id="UP000270094">
    <property type="component" value="Unassembled WGS sequence"/>
</dbReference>
<dbReference type="EMBL" id="UYYB01109502">
    <property type="protein sequence ID" value="VDM80678.1"/>
    <property type="molecule type" value="Genomic_DNA"/>
</dbReference>
<evidence type="ECO:0000313" key="1">
    <source>
        <dbReference type="EMBL" id="VDM80678.1"/>
    </source>
</evidence>
<name>A0A3P7LN97_STRVU</name>
<protein>
    <submittedName>
        <fullName evidence="1">Uncharacterized protein</fullName>
    </submittedName>
</protein>